<dbReference type="Gene3D" id="3.40.33.10">
    <property type="entry name" value="CAP"/>
    <property type="match status" value="2"/>
</dbReference>
<reference evidence="1 3" key="2">
    <citation type="submission" date="2018-11" db="EMBL/GenBank/DDBJ databases">
        <authorList>
            <consortium name="Pathogen Informatics"/>
        </authorList>
    </citation>
    <scope>NUCLEOTIDE SEQUENCE [LARGE SCALE GENOMIC DNA]</scope>
</reference>
<evidence type="ECO:0000313" key="3">
    <source>
        <dbReference type="Proteomes" id="UP000274756"/>
    </source>
</evidence>
<evidence type="ECO:0000313" key="1">
    <source>
        <dbReference type="EMBL" id="VDN54341.1"/>
    </source>
</evidence>
<evidence type="ECO:0000313" key="2">
    <source>
        <dbReference type="Proteomes" id="UP000038040"/>
    </source>
</evidence>
<keyword evidence="3" id="KW-1185">Reference proteome</keyword>
<dbReference type="EMBL" id="UYYG01000703">
    <property type="protein sequence ID" value="VDN54341.1"/>
    <property type="molecule type" value="Genomic_DNA"/>
</dbReference>
<dbReference type="Proteomes" id="UP000274756">
    <property type="component" value="Unassembled WGS sequence"/>
</dbReference>
<dbReference type="InterPro" id="IPR035940">
    <property type="entry name" value="CAP_sf"/>
</dbReference>
<evidence type="ECO:0000313" key="4">
    <source>
        <dbReference type="WBParaSite" id="DME_0001092301-mRNA-1"/>
    </source>
</evidence>
<protein>
    <submittedName>
        <fullName evidence="4">SCP domain-containing protein</fullName>
    </submittedName>
</protein>
<sequence>MEDYGTYYDNYENYKMDERPTVQYTVCKFWPSGFMFKKLYKKGKQCEAGWPCCRPNSICNKDGLCETEKGLNEIEFHVDKRKCDKGKFPCKKSALDAMNKFRIQLAAGNISAKNGNFPMGKEIYKLRWNCTLQALAQQVATECEYTLPRMDPSDIGEVYLRWNCTLQALAQQVATQCEYTLPRMDPSDIGEVYLVLNNSSSKSEQNFQKN</sequence>
<dbReference type="SUPFAM" id="SSF55797">
    <property type="entry name" value="PR-1-like"/>
    <property type="match status" value="1"/>
</dbReference>
<dbReference type="AlphaFoldDB" id="A0A0N4US91"/>
<proteinExistence type="predicted"/>
<organism evidence="2 4">
    <name type="scientific">Dracunculus medinensis</name>
    <name type="common">Guinea worm</name>
    <dbReference type="NCBI Taxonomy" id="318479"/>
    <lineage>
        <taxon>Eukaryota</taxon>
        <taxon>Metazoa</taxon>
        <taxon>Ecdysozoa</taxon>
        <taxon>Nematoda</taxon>
        <taxon>Chromadorea</taxon>
        <taxon>Rhabditida</taxon>
        <taxon>Spirurina</taxon>
        <taxon>Dracunculoidea</taxon>
        <taxon>Dracunculidae</taxon>
        <taxon>Dracunculus</taxon>
    </lineage>
</organism>
<accession>A0A0N4US91</accession>
<name>A0A0N4US91_DRAME</name>
<reference evidence="4" key="1">
    <citation type="submission" date="2017-02" db="UniProtKB">
        <authorList>
            <consortium name="WormBaseParasite"/>
        </authorList>
    </citation>
    <scope>IDENTIFICATION</scope>
</reference>
<gene>
    <name evidence="1" type="ORF">DME_LOCUS4314</name>
</gene>
<dbReference type="WBParaSite" id="DME_0001092301-mRNA-1">
    <property type="protein sequence ID" value="DME_0001092301-mRNA-1"/>
    <property type="gene ID" value="DME_0001092301"/>
</dbReference>
<dbReference type="Proteomes" id="UP000038040">
    <property type="component" value="Unplaced"/>
</dbReference>